<proteinExistence type="predicted"/>
<dbReference type="Gene3D" id="1.20.5.170">
    <property type="match status" value="1"/>
</dbReference>
<dbReference type="AlphaFoldDB" id="A0A8H4N4X3"/>
<evidence type="ECO:0000256" key="6">
    <source>
        <dbReference type="SAM" id="MobiDB-lite"/>
    </source>
</evidence>
<dbReference type="Pfam" id="PF07716">
    <property type="entry name" value="bZIP_2"/>
    <property type="match status" value="1"/>
</dbReference>
<dbReference type="OrthoDB" id="1939598at2759"/>
<evidence type="ECO:0000256" key="2">
    <source>
        <dbReference type="ARBA" id="ARBA00023015"/>
    </source>
</evidence>
<gene>
    <name evidence="8" type="ORF">GTA08_BOTSDO14144</name>
</gene>
<dbReference type="InterPro" id="IPR046347">
    <property type="entry name" value="bZIP_sf"/>
</dbReference>
<keyword evidence="3" id="KW-0238">DNA-binding</keyword>
<evidence type="ECO:0000256" key="1">
    <source>
        <dbReference type="ARBA" id="ARBA00004123"/>
    </source>
</evidence>
<dbReference type="GO" id="GO:0001228">
    <property type="term" value="F:DNA-binding transcription activator activity, RNA polymerase II-specific"/>
    <property type="evidence" value="ECO:0007669"/>
    <property type="project" value="TreeGrafter"/>
</dbReference>
<keyword evidence="9" id="KW-1185">Reference proteome</keyword>
<dbReference type="PANTHER" id="PTHR13044:SF14">
    <property type="entry name" value="CRYPTOCEPHAL, ISOFORM A"/>
    <property type="match status" value="1"/>
</dbReference>
<feature type="compositionally biased region" description="Basic and acidic residues" evidence="6">
    <location>
        <begin position="36"/>
        <end position="48"/>
    </location>
</feature>
<dbReference type="PANTHER" id="PTHR13044">
    <property type="entry name" value="ACTIVATING TRANSCRIPTION FACTOR ATF 4/5"/>
    <property type="match status" value="1"/>
</dbReference>
<dbReference type="SMART" id="SM00338">
    <property type="entry name" value="BRLZ"/>
    <property type="match status" value="1"/>
</dbReference>
<comment type="subcellular location">
    <subcellularLocation>
        <location evidence="1">Nucleus</location>
    </subcellularLocation>
</comment>
<dbReference type="InterPro" id="IPR004827">
    <property type="entry name" value="bZIP"/>
</dbReference>
<dbReference type="Proteomes" id="UP000572817">
    <property type="component" value="Unassembled WGS sequence"/>
</dbReference>
<evidence type="ECO:0000256" key="4">
    <source>
        <dbReference type="ARBA" id="ARBA00023163"/>
    </source>
</evidence>
<dbReference type="PROSITE" id="PS50217">
    <property type="entry name" value="BZIP"/>
    <property type="match status" value="1"/>
</dbReference>
<feature type="compositionally biased region" description="Basic residues" evidence="6">
    <location>
        <begin position="13"/>
        <end position="22"/>
    </location>
</feature>
<evidence type="ECO:0000256" key="3">
    <source>
        <dbReference type="ARBA" id="ARBA00023125"/>
    </source>
</evidence>
<evidence type="ECO:0000259" key="7">
    <source>
        <dbReference type="PROSITE" id="PS50217"/>
    </source>
</evidence>
<dbReference type="FunFam" id="1.20.5.170:FF:000075">
    <property type="entry name" value="BZIP transcription factor (MetR)"/>
    <property type="match status" value="1"/>
</dbReference>
<reference evidence="8" key="1">
    <citation type="submission" date="2020-04" db="EMBL/GenBank/DDBJ databases">
        <title>Genome Assembly and Annotation of Botryosphaeria dothidea sdau 11-99, a Latent Pathogen of Apple Fruit Ring Rot in China.</title>
        <authorList>
            <person name="Yu C."/>
            <person name="Diao Y."/>
            <person name="Lu Q."/>
            <person name="Zhao J."/>
            <person name="Cui S."/>
            <person name="Peng C."/>
            <person name="He B."/>
            <person name="Liu H."/>
        </authorList>
    </citation>
    <scope>NUCLEOTIDE SEQUENCE [LARGE SCALE GENOMIC DNA]</scope>
    <source>
        <strain evidence="8">Sdau11-99</strain>
    </source>
</reference>
<name>A0A8H4N4X3_9PEZI</name>
<dbReference type="PROSITE" id="PS00036">
    <property type="entry name" value="BZIP_BASIC"/>
    <property type="match status" value="1"/>
</dbReference>
<feature type="domain" description="BZIP" evidence="7">
    <location>
        <begin position="12"/>
        <end position="75"/>
    </location>
</feature>
<dbReference type="GO" id="GO:0000977">
    <property type="term" value="F:RNA polymerase II transcription regulatory region sequence-specific DNA binding"/>
    <property type="evidence" value="ECO:0007669"/>
    <property type="project" value="TreeGrafter"/>
</dbReference>
<keyword evidence="5" id="KW-0539">Nucleus</keyword>
<organism evidence="8 9">
    <name type="scientific">Botryosphaeria dothidea</name>
    <dbReference type="NCBI Taxonomy" id="55169"/>
    <lineage>
        <taxon>Eukaryota</taxon>
        <taxon>Fungi</taxon>
        <taxon>Dikarya</taxon>
        <taxon>Ascomycota</taxon>
        <taxon>Pezizomycotina</taxon>
        <taxon>Dothideomycetes</taxon>
        <taxon>Dothideomycetes incertae sedis</taxon>
        <taxon>Botryosphaeriales</taxon>
        <taxon>Botryosphaeriaceae</taxon>
        <taxon>Botryosphaeria</taxon>
    </lineage>
</organism>
<dbReference type="EMBL" id="WWBZ02000032">
    <property type="protein sequence ID" value="KAF4307348.1"/>
    <property type="molecule type" value="Genomic_DNA"/>
</dbReference>
<keyword evidence="4" id="KW-0804">Transcription</keyword>
<sequence>MARLLCRGDLPPRRRGDKRRRNTAASARFRIKKKQREQQLEKTAKEMTDKVSSLESRVAQLEMENKWLKGLITEKNDGKNTSEFAELYRKFIGNDNSKEERSKEETRMASAPSLRRLKWNRTQHIVSGITAVPFVFSLFLRRRDGACGVEGDANQTARQWMGPVNTAITTAPVTVMLGASG</sequence>
<dbReference type="CDD" id="cd14705">
    <property type="entry name" value="bZIP_Zip1"/>
    <property type="match status" value="1"/>
</dbReference>
<keyword evidence="2" id="KW-0805">Transcription regulation</keyword>
<feature type="region of interest" description="Disordered" evidence="6">
    <location>
        <begin position="1"/>
        <end position="48"/>
    </location>
</feature>
<comment type="caution">
    <text evidence="8">The sequence shown here is derived from an EMBL/GenBank/DDBJ whole genome shotgun (WGS) entry which is preliminary data.</text>
</comment>
<evidence type="ECO:0000256" key="5">
    <source>
        <dbReference type="ARBA" id="ARBA00023242"/>
    </source>
</evidence>
<evidence type="ECO:0000313" key="9">
    <source>
        <dbReference type="Proteomes" id="UP000572817"/>
    </source>
</evidence>
<accession>A0A8H4N4X3</accession>
<protein>
    <submittedName>
        <fullName evidence="8">Basic-leucine zipper (BZIP) transcription factor</fullName>
    </submittedName>
</protein>
<evidence type="ECO:0000313" key="8">
    <source>
        <dbReference type="EMBL" id="KAF4307348.1"/>
    </source>
</evidence>
<dbReference type="SUPFAM" id="SSF57959">
    <property type="entry name" value="Leucine zipper domain"/>
    <property type="match status" value="1"/>
</dbReference>
<dbReference type="GO" id="GO:0005634">
    <property type="term" value="C:nucleus"/>
    <property type="evidence" value="ECO:0007669"/>
    <property type="project" value="UniProtKB-SubCell"/>
</dbReference>